<dbReference type="SUPFAM" id="SSF52058">
    <property type="entry name" value="L domain-like"/>
    <property type="match status" value="1"/>
</dbReference>
<accession>S7PFQ1</accession>
<organism evidence="1 2">
    <name type="scientific">Myotis brandtii</name>
    <name type="common">Brandt's bat</name>
    <dbReference type="NCBI Taxonomy" id="109478"/>
    <lineage>
        <taxon>Eukaryota</taxon>
        <taxon>Metazoa</taxon>
        <taxon>Chordata</taxon>
        <taxon>Craniata</taxon>
        <taxon>Vertebrata</taxon>
        <taxon>Euteleostomi</taxon>
        <taxon>Mammalia</taxon>
        <taxon>Eutheria</taxon>
        <taxon>Laurasiatheria</taxon>
        <taxon>Chiroptera</taxon>
        <taxon>Yangochiroptera</taxon>
        <taxon>Vespertilionidae</taxon>
        <taxon>Myotis</taxon>
    </lineage>
</organism>
<gene>
    <name evidence="1" type="ORF">D623_10033398</name>
</gene>
<sequence length="52" mass="5972">MENQIRVVEPGVGVDGVAFDDIKELERLRLNQNQLHMLPELLFQNNQALGRL</sequence>
<dbReference type="EMBL" id="KE162063">
    <property type="protein sequence ID" value="EPQ06812.1"/>
    <property type="molecule type" value="Genomic_DNA"/>
</dbReference>
<dbReference type="Proteomes" id="UP000052978">
    <property type="component" value="Unassembled WGS sequence"/>
</dbReference>
<proteinExistence type="predicted"/>
<dbReference type="AlphaFoldDB" id="S7PFQ1"/>
<evidence type="ECO:0000313" key="2">
    <source>
        <dbReference type="Proteomes" id="UP000052978"/>
    </source>
</evidence>
<evidence type="ECO:0000313" key="1">
    <source>
        <dbReference type="EMBL" id="EPQ06812.1"/>
    </source>
</evidence>
<reference evidence="1 2" key="1">
    <citation type="journal article" date="2013" name="Nat. Commun.">
        <title>Genome analysis reveals insights into physiology and longevity of the Brandt's bat Myotis brandtii.</title>
        <authorList>
            <person name="Seim I."/>
            <person name="Fang X."/>
            <person name="Xiong Z."/>
            <person name="Lobanov A.V."/>
            <person name="Huang Z."/>
            <person name="Ma S."/>
            <person name="Feng Y."/>
            <person name="Turanov A.A."/>
            <person name="Zhu Y."/>
            <person name="Lenz T.L."/>
            <person name="Gerashchenko M.V."/>
            <person name="Fan D."/>
            <person name="Hee Yim S."/>
            <person name="Yao X."/>
            <person name="Jordan D."/>
            <person name="Xiong Y."/>
            <person name="Ma Y."/>
            <person name="Lyapunov A.N."/>
            <person name="Chen G."/>
            <person name="Kulakova O.I."/>
            <person name="Sun Y."/>
            <person name="Lee S.G."/>
            <person name="Bronson R.T."/>
            <person name="Moskalev A.A."/>
            <person name="Sunyaev S.R."/>
            <person name="Zhang G."/>
            <person name="Krogh A."/>
            <person name="Wang J."/>
            <person name="Gladyshev V.N."/>
        </authorList>
    </citation>
    <scope>NUCLEOTIDE SEQUENCE [LARGE SCALE GENOMIC DNA]</scope>
</reference>
<protein>
    <submittedName>
        <fullName evidence="1">Slit like protein 1 protein</fullName>
    </submittedName>
</protein>
<name>S7PFQ1_MYOBR</name>
<keyword evidence="2" id="KW-1185">Reference proteome</keyword>